<dbReference type="OrthoDB" id="9797882at2"/>
<evidence type="ECO:0000313" key="5">
    <source>
        <dbReference type="Proteomes" id="UP000199518"/>
    </source>
</evidence>
<dbReference type="Proteomes" id="UP000199518">
    <property type="component" value="Unassembled WGS sequence"/>
</dbReference>
<organism evidence="4 5">
    <name type="scientific">Planctomicrobium piriforme</name>
    <dbReference type="NCBI Taxonomy" id="1576369"/>
    <lineage>
        <taxon>Bacteria</taxon>
        <taxon>Pseudomonadati</taxon>
        <taxon>Planctomycetota</taxon>
        <taxon>Planctomycetia</taxon>
        <taxon>Planctomycetales</taxon>
        <taxon>Planctomycetaceae</taxon>
        <taxon>Planctomicrobium</taxon>
    </lineage>
</organism>
<dbReference type="InterPro" id="IPR001910">
    <property type="entry name" value="Inosine/uridine_hydrolase_dom"/>
</dbReference>
<dbReference type="InterPro" id="IPR036452">
    <property type="entry name" value="Ribo_hydro-like"/>
</dbReference>
<reference evidence="5" key="1">
    <citation type="submission" date="2016-10" db="EMBL/GenBank/DDBJ databases">
        <authorList>
            <person name="Varghese N."/>
            <person name="Submissions S."/>
        </authorList>
    </citation>
    <scope>NUCLEOTIDE SEQUENCE [LARGE SCALE GENOMIC DNA]</scope>
    <source>
        <strain evidence="5">DSM 26348</strain>
    </source>
</reference>
<dbReference type="Pfam" id="PF01156">
    <property type="entry name" value="IU_nuc_hydro"/>
    <property type="match status" value="1"/>
</dbReference>
<accession>A0A1I3QG95</accession>
<evidence type="ECO:0000256" key="1">
    <source>
        <dbReference type="ARBA" id="ARBA00022801"/>
    </source>
</evidence>
<dbReference type="GO" id="GO:0005829">
    <property type="term" value="C:cytosol"/>
    <property type="evidence" value="ECO:0007669"/>
    <property type="project" value="TreeGrafter"/>
</dbReference>
<dbReference type="STRING" id="1576369.SAMN05421753_11864"/>
<sequence>MSTKKVIIDADPGVGDAIAIALALSDPTLDVIAVTSTGGTTSGEQAFRNLQTLVSMLDPPRWPRLGWSSAPRAALPDGPVRSGILVEDGVHGLGDCEIIEALPHAPTDSFKLLADLVREWPGELTLLTLGPLTNLQLACERHPDFLQQLKALVCHGGALNAQGNVTAPAEFNIYADPEAARAILTSSATKTLVPLDTCQQFGLTFDQYDALEVDSFSRLGQFLSKTVPYALRESRNQLGREGVLLPEVVALAAIACPRLFERQSLRVDIESAGELTRGMTVFDRRGIDRRLPNIEVLTAVDTVGVRDYVTRLVRAADTA</sequence>
<gene>
    <name evidence="4" type="ORF">SAMN05421753_11864</name>
</gene>
<evidence type="ECO:0000259" key="3">
    <source>
        <dbReference type="Pfam" id="PF01156"/>
    </source>
</evidence>
<dbReference type="SUPFAM" id="SSF53590">
    <property type="entry name" value="Nucleoside hydrolase"/>
    <property type="match status" value="1"/>
</dbReference>
<dbReference type="InterPro" id="IPR023186">
    <property type="entry name" value="IUNH"/>
</dbReference>
<dbReference type="AlphaFoldDB" id="A0A1I3QG95"/>
<dbReference type="PANTHER" id="PTHR12304">
    <property type="entry name" value="INOSINE-URIDINE PREFERRING NUCLEOSIDE HYDROLASE"/>
    <property type="match status" value="1"/>
</dbReference>
<dbReference type="RefSeq" id="WP_092054834.1">
    <property type="nucleotide sequence ID" value="NZ_FOQD01000018.1"/>
</dbReference>
<dbReference type="Gene3D" id="3.90.245.10">
    <property type="entry name" value="Ribonucleoside hydrolase-like"/>
    <property type="match status" value="1"/>
</dbReference>
<feature type="domain" description="Inosine/uridine-preferring nucleoside hydrolase" evidence="3">
    <location>
        <begin position="6"/>
        <end position="304"/>
    </location>
</feature>
<dbReference type="EMBL" id="FOQD01000018">
    <property type="protein sequence ID" value="SFJ32387.1"/>
    <property type="molecule type" value="Genomic_DNA"/>
</dbReference>
<protein>
    <submittedName>
        <fullName evidence="4">Purine nucleosidase</fullName>
    </submittedName>
</protein>
<proteinExistence type="predicted"/>
<keyword evidence="5" id="KW-1185">Reference proteome</keyword>
<keyword evidence="2" id="KW-0326">Glycosidase</keyword>
<keyword evidence="1" id="KW-0378">Hydrolase</keyword>
<evidence type="ECO:0000256" key="2">
    <source>
        <dbReference type="ARBA" id="ARBA00023295"/>
    </source>
</evidence>
<evidence type="ECO:0000313" key="4">
    <source>
        <dbReference type="EMBL" id="SFJ32387.1"/>
    </source>
</evidence>
<dbReference type="PANTHER" id="PTHR12304:SF4">
    <property type="entry name" value="URIDINE NUCLEOSIDASE"/>
    <property type="match status" value="1"/>
</dbReference>
<dbReference type="GO" id="GO:0006152">
    <property type="term" value="P:purine nucleoside catabolic process"/>
    <property type="evidence" value="ECO:0007669"/>
    <property type="project" value="TreeGrafter"/>
</dbReference>
<dbReference type="GO" id="GO:0008477">
    <property type="term" value="F:purine nucleosidase activity"/>
    <property type="evidence" value="ECO:0007669"/>
    <property type="project" value="TreeGrafter"/>
</dbReference>
<name>A0A1I3QG95_9PLAN</name>